<keyword evidence="3" id="KW-1185">Reference proteome</keyword>
<comment type="caution">
    <text evidence="2">The sequence shown here is derived from an EMBL/GenBank/DDBJ whole genome shotgun (WGS) entry which is preliminary data.</text>
</comment>
<evidence type="ECO:0000313" key="3">
    <source>
        <dbReference type="Proteomes" id="UP000297720"/>
    </source>
</evidence>
<proteinExistence type="predicted"/>
<dbReference type="GeneID" id="99811814"/>
<evidence type="ECO:0000313" key="4">
    <source>
        <dbReference type="Proteomes" id="UP000297914"/>
    </source>
</evidence>
<dbReference type="EMBL" id="QORK01000004">
    <property type="protein sequence ID" value="TFF83076.1"/>
    <property type="molecule type" value="Genomic_DNA"/>
</dbReference>
<dbReference type="Proteomes" id="UP000297720">
    <property type="component" value="Unassembled WGS sequence"/>
</dbReference>
<gene>
    <name evidence="1" type="ORF">DRM93_03210</name>
    <name evidence="2" type="ORF">DRM94_03210</name>
</gene>
<protein>
    <recommendedName>
        <fullName evidence="5">Lipoprotein</fullName>
    </recommendedName>
</protein>
<dbReference type="PROSITE" id="PS51257">
    <property type="entry name" value="PROKAR_LIPOPROTEIN"/>
    <property type="match status" value="1"/>
</dbReference>
<evidence type="ECO:0000313" key="1">
    <source>
        <dbReference type="EMBL" id="TFF79998.1"/>
    </source>
</evidence>
<dbReference type="Proteomes" id="UP000297914">
    <property type="component" value="Unassembled WGS sequence"/>
</dbReference>
<dbReference type="RefSeq" id="WP_043762844.1">
    <property type="nucleotide sequence ID" value="NZ_BAWK01000076.1"/>
</dbReference>
<dbReference type="EMBL" id="QORL01000004">
    <property type="protein sequence ID" value="TFF79998.1"/>
    <property type="molecule type" value="Genomic_DNA"/>
</dbReference>
<dbReference type="AlphaFoldDB" id="A0A5F0KF54"/>
<dbReference type="OrthoDB" id="8969769at2"/>
<organism evidence="2 4">
    <name type="scientific">Aeromonas taiwanensis</name>
    <dbReference type="NCBI Taxonomy" id="633417"/>
    <lineage>
        <taxon>Bacteria</taxon>
        <taxon>Pseudomonadati</taxon>
        <taxon>Pseudomonadota</taxon>
        <taxon>Gammaproteobacteria</taxon>
        <taxon>Aeromonadales</taxon>
        <taxon>Aeromonadaceae</taxon>
        <taxon>Aeromonas</taxon>
    </lineage>
</organism>
<sequence>MGKLMMVMVLGALLSACSSGPVRVHGADVSVDDTRIRVYDGHHDRYYDDDYHGGQRGHFCPPGQAKKGRC</sequence>
<name>A0A5F0KF54_9GAMM</name>
<evidence type="ECO:0008006" key="5">
    <source>
        <dbReference type="Google" id="ProtNLM"/>
    </source>
</evidence>
<accession>A0A5F0KF54</accession>
<reference evidence="2 4" key="1">
    <citation type="submission" date="2018-06" db="EMBL/GenBank/DDBJ databases">
        <title>Occurrence of a novel blaKPC-2- and qnrS2- harbouring IncP6 plasmid from Aeromonas taiwanensis isolates recovered from the river sediments.</title>
        <authorList>
            <person name="Zheng B."/>
            <person name="Yu X."/>
            <person name="Xiao Y."/>
        </authorList>
    </citation>
    <scope>NUCLEOTIDE SEQUENCE [LARGE SCALE GENOMIC DNA]</scope>
    <source>
        <strain evidence="1 3">1713</strain>
        <strain evidence="2 4">198</strain>
    </source>
</reference>
<evidence type="ECO:0000313" key="2">
    <source>
        <dbReference type="EMBL" id="TFF83076.1"/>
    </source>
</evidence>